<dbReference type="eggNOG" id="KOG2140">
    <property type="taxonomic scope" value="Eukaryota"/>
</dbReference>
<dbReference type="EMBL" id="KQ242484">
    <property type="protein sequence ID" value="KNC78468.1"/>
    <property type="molecule type" value="Genomic_DNA"/>
</dbReference>
<dbReference type="AlphaFoldDB" id="A0A0L0FR39"/>
<dbReference type="InterPro" id="IPR016024">
    <property type="entry name" value="ARM-type_fold"/>
</dbReference>
<dbReference type="Proteomes" id="UP000054560">
    <property type="component" value="Unassembled WGS sequence"/>
</dbReference>
<gene>
    <name evidence="2" type="ORF">SARC_09106</name>
</gene>
<protein>
    <recommendedName>
        <fullName evidence="4">MIF4G domain-containing protein</fullName>
    </recommendedName>
</protein>
<sequence>MCLATVKFIAHLVNQQVAHEVLALQLITLLLEKPTSDSVEVAIGFLKEVGQYLQQVSPQAKALNAIFERLRGILHDGQIDVRVQYMIEVVMEVRKGKFADFPMVPDGLDLVEEDDQIIHFLSLDEEGLIAQASLDVFKLDPNFTENEAKYTQIKKGILGESSDESGSGSGSEDESDSGEEEVEEEKPADGGIVDMTGVDRVALRRTIYLTIMSSLDFEEVCGMRCTGDVMRLLCLGFRV</sequence>
<dbReference type="Gene3D" id="1.25.40.180">
    <property type="match status" value="1"/>
</dbReference>
<dbReference type="GO" id="GO:0003723">
    <property type="term" value="F:RNA binding"/>
    <property type="evidence" value="ECO:0007669"/>
    <property type="project" value="TreeGrafter"/>
</dbReference>
<dbReference type="PANTHER" id="PTHR18034">
    <property type="entry name" value="CELL CYCLE CONTROL PROTEIN CWF22-RELATED"/>
    <property type="match status" value="1"/>
</dbReference>
<evidence type="ECO:0000256" key="1">
    <source>
        <dbReference type="SAM" id="MobiDB-lite"/>
    </source>
</evidence>
<evidence type="ECO:0008006" key="4">
    <source>
        <dbReference type="Google" id="ProtNLM"/>
    </source>
</evidence>
<feature type="region of interest" description="Disordered" evidence="1">
    <location>
        <begin position="159"/>
        <end position="192"/>
    </location>
</feature>
<dbReference type="GeneID" id="25909610"/>
<dbReference type="GO" id="GO:0071013">
    <property type="term" value="C:catalytic step 2 spliceosome"/>
    <property type="evidence" value="ECO:0007669"/>
    <property type="project" value="TreeGrafter"/>
</dbReference>
<proteinExistence type="predicted"/>
<organism evidence="2 3">
    <name type="scientific">Sphaeroforma arctica JP610</name>
    <dbReference type="NCBI Taxonomy" id="667725"/>
    <lineage>
        <taxon>Eukaryota</taxon>
        <taxon>Ichthyosporea</taxon>
        <taxon>Ichthyophonida</taxon>
        <taxon>Sphaeroforma</taxon>
    </lineage>
</organism>
<dbReference type="RefSeq" id="XP_014152370.1">
    <property type="nucleotide sequence ID" value="XM_014296895.1"/>
</dbReference>
<accession>A0A0L0FR39</accession>
<dbReference type="OrthoDB" id="1924287at2759"/>
<dbReference type="PANTHER" id="PTHR18034:SF3">
    <property type="entry name" value="PRE-MRNA-SPLICING FACTOR CWC22 HOMOLOG"/>
    <property type="match status" value="1"/>
</dbReference>
<name>A0A0L0FR39_9EUKA</name>
<keyword evidence="3" id="KW-1185">Reference proteome</keyword>
<feature type="compositionally biased region" description="Acidic residues" evidence="1">
    <location>
        <begin position="171"/>
        <end position="186"/>
    </location>
</feature>
<dbReference type="InterPro" id="IPR050781">
    <property type="entry name" value="CWC22_splicing_factor"/>
</dbReference>
<evidence type="ECO:0000313" key="3">
    <source>
        <dbReference type="Proteomes" id="UP000054560"/>
    </source>
</evidence>
<evidence type="ECO:0000313" key="2">
    <source>
        <dbReference type="EMBL" id="KNC78468.1"/>
    </source>
</evidence>
<dbReference type="SUPFAM" id="SSF48371">
    <property type="entry name" value="ARM repeat"/>
    <property type="match status" value="1"/>
</dbReference>
<dbReference type="STRING" id="667725.A0A0L0FR39"/>
<reference evidence="2 3" key="1">
    <citation type="submission" date="2011-02" db="EMBL/GenBank/DDBJ databases">
        <title>The Genome Sequence of Sphaeroforma arctica JP610.</title>
        <authorList>
            <consortium name="The Broad Institute Genome Sequencing Platform"/>
            <person name="Russ C."/>
            <person name="Cuomo C."/>
            <person name="Young S.K."/>
            <person name="Zeng Q."/>
            <person name="Gargeya S."/>
            <person name="Alvarado L."/>
            <person name="Berlin A."/>
            <person name="Chapman S.B."/>
            <person name="Chen Z."/>
            <person name="Freedman E."/>
            <person name="Gellesch M."/>
            <person name="Goldberg J."/>
            <person name="Griggs A."/>
            <person name="Gujja S."/>
            <person name="Heilman E."/>
            <person name="Heiman D."/>
            <person name="Howarth C."/>
            <person name="Mehta T."/>
            <person name="Neiman D."/>
            <person name="Pearson M."/>
            <person name="Roberts A."/>
            <person name="Saif S."/>
            <person name="Shea T."/>
            <person name="Shenoy N."/>
            <person name="Sisk P."/>
            <person name="Stolte C."/>
            <person name="Sykes S."/>
            <person name="White J."/>
            <person name="Yandava C."/>
            <person name="Burger G."/>
            <person name="Gray M.W."/>
            <person name="Holland P.W.H."/>
            <person name="King N."/>
            <person name="Lang F.B.F."/>
            <person name="Roger A.J."/>
            <person name="Ruiz-Trillo I."/>
            <person name="Haas B."/>
            <person name="Nusbaum C."/>
            <person name="Birren B."/>
        </authorList>
    </citation>
    <scope>NUCLEOTIDE SEQUENCE [LARGE SCALE GENOMIC DNA]</scope>
    <source>
        <strain evidence="2 3">JP610</strain>
    </source>
</reference>
<dbReference type="GO" id="GO:0000398">
    <property type="term" value="P:mRNA splicing, via spliceosome"/>
    <property type="evidence" value="ECO:0007669"/>
    <property type="project" value="TreeGrafter"/>
</dbReference>